<dbReference type="InterPro" id="IPR001506">
    <property type="entry name" value="Peptidase_M12A"/>
</dbReference>
<reference evidence="2" key="1">
    <citation type="submission" date="2022-08" db="EMBL/GenBank/DDBJ databases">
        <title>Genome sequencing of akame (Lates japonicus).</title>
        <authorList>
            <person name="Hashiguchi Y."/>
            <person name="Takahashi H."/>
        </authorList>
    </citation>
    <scope>NUCLEOTIDE SEQUENCE</scope>
    <source>
        <strain evidence="2">Kochi</strain>
    </source>
</reference>
<evidence type="ECO:0000259" key="1">
    <source>
        <dbReference type="Pfam" id="PF01400"/>
    </source>
</evidence>
<proteinExistence type="predicted"/>
<gene>
    <name evidence="2" type="ORF">AKAME5_002442700</name>
</gene>
<evidence type="ECO:0000313" key="3">
    <source>
        <dbReference type="Proteomes" id="UP001279410"/>
    </source>
</evidence>
<dbReference type="AlphaFoldDB" id="A0AAD3NJM0"/>
<dbReference type="GO" id="GO:0006508">
    <property type="term" value="P:proteolysis"/>
    <property type="evidence" value="ECO:0007669"/>
    <property type="project" value="InterPro"/>
</dbReference>
<dbReference type="SUPFAM" id="SSF55486">
    <property type="entry name" value="Metalloproteases ('zincins'), catalytic domain"/>
    <property type="match status" value="1"/>
</dbReference>
<sequence>MCNSVQGAADDGDRKSQRRSANIIIRGLLTFTQVTCIRFVTTSSIELPLPASFSGTAWAVRARTGYLPEENGCLYTDTVQHKGLTLGFHHEQVRSDRMTRLLLPKIFSQAMLENLNVTEGQNRYTFSSIDIAHGNGPNPDPDTPQR</sequence>
<dbReference type="Proteomes" id="UP001279410">
    <property type="component" value="Unassembled WGS sequence"/>
</dbReference>
<evidence type="ECO:0000313" key="2">
    <source>
        <dbReference type="EMBL" id="GLD73102.1"/>
    </source>
</evidence>
<dbReference type="GO" id="GO:0004222">
    <property type="term" value="F:metalloendopeptidase activity"/>
    <property type="evidence" value="ECO:0007669"/>
    <property type="project" value="InterPro"/>
</dbReference>
<dbReference type="EMBL" id="BRZM01001403">
    <property type="protein sequence ID" value="GLD73102.1"/>
    <property type="molecule type" value="Genomic_DNA"/>
</dbReference>
<dbReference type="Pfam" id="PF01400">
    <property type="entry name" value="Astacin"/>
    <property type="match status" value="1"/>
</dbReference>
<feature type="domain" description="Peptidase M12A" evidence="1">
    <location>
        <begin position="16"/>
        <end position="99"/>
    </location>
</feature>
<comment type="caution">
    <text evidence="2">The sequence shown here is derived from an EMBL/GenBank/DDBJ whole genome shotgun (WGS) entry which is preliminary data.</text>
</comment>
<organism evidence="2 3">
    <name type="scientific">Lates japonicus</name>
    <name type="common">Japanese lates</name>
    <dbReference type="NCBI Taxonomy" id="270547"/>
    <lineage>
        <taxon>Eukaryota</taxon>
        <taxon>Metazoa</taxon>
        <taxon>Chordata</taxon>
        <taxon>Craniata</taxon>
        <taxon>Vertebrata</taxon>
        <taxon>Euteleostomi</taxon>
        <taxon>Actinopterygii</taxon>
        <taxon>Neopterygii</taxon>
        <taxon>Teleostei</taxon>
        <taxon>Neoteleostei</taxon>
        <taxon>Acanthomorphata</taxon>
        <taxon>Carangaria</taxon>
        <taxon>Carangaria incertae sedis</taxon>
        <taxon>Centropomidae</taxon>
        <taxon>Lates</taxon>
    </lineage>
</organism>
<keyword evidence="3" id="KW-1185">Reference proteome</keyword>
<accession>A0AAD3NJM0</accession>
<name>A0AAD3NJM0_LATJO</name>
<protein>
    <submittedName>
        <fullName evidence="2">Astacin like metallo-protease</fullName>
    </submittedName>
</protein>